<organism evidence="2 3">
    <name type="scientific">Gymnopus androsaceus JB14</name>
    <dbReference type="NCBI Taxonomy" id="1447944"/>
    <lineage>
        <taxon>Eukaryota</taxon>
        <taxon>Fungi</taxon>
        <taxon>Dikarya</taxon>
        <taxon>Basidiomycota</taxon>
        <taxon>Agaricomycotina</taxon>
        <taxon>Agaricomycetes</taxon>
        <taxon>Agaricomycetidae</taxon>
        <taxon>Agaricales</taxon>
        <taxon>Marasmiineae</taxon>
        <taxon>Omphalotaceae</taxon>
        <taxon>Gymnopus</taxon>
    </lineage>
</organism>
<dbReference type="Proteomes" id="UP000799118">
    <property type="component" value="Unassembled WGS sequence"/>
</dbReference>
<feature type="compositionally biased region" description="Low complexity" evidence="1">
    <location>
        <begin position="114"/>
        <end position="139"/>
    </location>
</feature>
<evidence type="ECO:0000313" key="2">
    <source>
        <dbReference type="EMBL" id="KAE9391486.1"/>
    </source>
</evidence>
<reference evidence="2" key="1">
    <citation type="journal article" date="2019" name="Environ. Microbiol.">
        <title>Fungal ecological strategies reflected in gene transcription - a case study of two litter decomposers.</title>
        <authorList>
            <person name="Barbi F."/>
            <person name="Kohler A."/>
            <person name="Barry K."/>
            <person name="Baskaran P."/>
            <person name="Daum C."/>
            <person name="Fauchery L."/>
            <person name="Ihrmark K."/>
            <person name="Kuo A."/>
            <person name="LaButti K."/>
            <person name="Lipzen A."/>
            <person name="Morin E."/>
            <person name="Grigoriev I.V."/>
            <person name="Henrissat B."/>
            <person name="Lindahl B."/>
            <person name="Martin F."/>
        </authorList>
    </citation>
    <scope>NUCLEOTIDE SEQUENCE</scope>
    <source>
        <strain evidence="2">JB14</strain>
    </source>
</reference>
<feature type="compositionally biased region" description="Low complexity" evidence="1">
    <location>
        <begin position="25"/>
        <end position="39"/>
    </location>
</feature>
<keyword evidence="3" id="KW-1185">Reference proteome</keyword>
<feature type="region of interest" description="Disordered" evidence="1">
    <location>
        <begin position="25"/>
        <end position="61"/>
    </location>
</feature>
<dbReference type="AlphaFoldDB" id="A0A6A4H161"/>
<protein>
    <submittedName>
        <fullName evidence="2">Uncharacterized protein</fullName>
    </submittedName>
</protein>
<feature type="compositionally biased region" description="Low complexity" evidence="1">
    <location>
        <begin position="254"/>
        <end position="279"/>
    </location>
</feature>
<proteinExistence type="predicted"/>
<gene>
    <name evidence="2" type="ORF">BT96DRAFT_945332</name>
</gene>
<feature type="region of interest" description="Disordered" evidence="1">
    <location>
        <begin position="95"/>
        <end position="148"/>
    </location>
</feature>
<evidence type="ECO:0000313" key="3">
    <source>
        <dbReference type="Proteomes" id="UP000799118"/>
    </source>
</evidence>
<dbReference type="EMBL" id="ML769622">
    <property type="protein sequence ID" value="KAE9391486.1"/>
    <property type="molecule type" value="Genomic_DNA"/>
</dbReference>
<evidence type="ECO:0000256" key="1">
    <source>
        <dbReference type="SAM" id="MobiDB-lite"/>
    </source>
</evidence>
<accession>A0A6A4H161</accession>
<name>A0A6A4H161_9AGAR</name>
<feature type="region of interest" description="Disordered" evidence="1">
    <location>
        <begin position="254"/>
        <end position="281"/>
    </location>
</feature>
<sequence length="621" mass="69209">MGVSSSSGGDFAAFAKVNPWSQNQASSSAAFASTSSRSQPAPIHLQRVEVDVPTRLNAPPHIPASTFGSSWIQTQSQSASSDPLTFFETRLKDFEASQQRKREEEEEQLRRQRQQQQQFAPPFASSFPTTSSIDSIPSSNLNTSQKPFPAQENVFNGPSALGSQASPWWNPGRVGLSTAQSYQSATFAPDMASIHGVFEMINLVVQVGPACYPAAHRLFSAASQAHAATSQVHAAAADIIAALPYAAPSQYQAQAQTQPLPSWQQSQQPSDSEPSSYQPLDAQSSFWNTAGRYCRYTSSLVQGISKSHRNRASFTRKHGQFKNRFEEVEQDLKAAGNKKDVNLRKSRLYPRRPFHGRGKSIVAHPRAWVTLAEGEHLEGSLLTSLERQFSRATKAISMFTKDFEEECEGRETIVTEEIHIGSIIFVTNSDYKKAIKARKDQYEAADVVWIGEVLGIKERSESSSEDKLVQLNWYVGAKEVQRYLELLAIHPSKPSKALRIISAVVSSDTVLGLAKVQKFQNNLQDTWIPTLGWFTRSQLTYDNDNNPTDVALLYDWYLPTSGCYYHPEKDQQLYCNACDAWHHVECLQEDQNTIDCQTNGIDNTDIRKTVWALDGLKLTSR</sequence>